<dbReference type="InterPro" id="IPR035930">
    <property type="entry name" value="FomD-like_sf"/>
</dbReference>
<dbReference type="Pfam" id="PF04167">
    <property type="entry name" value="DUF402"/>
    <property type="match status" value="1"/>
</dbReference>
<evidence type="ECO:0000313" key="2">
    <source>
        <dbReference type="EMBL" id="MFB9208034.1"/>
    </source>
</evidence>
<evidence type="ECO:0000259" key="1">
    <source>
        <dbReference type="Pfam" id="PF04167"/>
    </source>
</evidence>
<dbReference type="Proteomes" id="UP001589647">
    <property type="component" value="Unassembled WGS sequence"/>
</dbReference>
<proteinExistence type="predicted"/>
<dbReference type="InterPro" id="IPR007295">
    <property type="entry name" value="DUF402"/>
</dbReference>
<evidence type="ECO:0000313" key="3">
    <source>
        <dbReference type="Proteomes" id="UP001589647"/>
    </source>
</evidence>
<sequence length="135" mass="15121">MYVRPDAGRRQRAFLLLDESVQLNQPVVFKPEHAGWWYIDLVEIRESGDTVRVTDHYVDFIVGPPGLPYRVLDLHELGEALTSGKLTTSQVAHVLAAAQAFADKHLQGKGHRGQQWPDFPPAALSPVREIEIPGF</sequence>
<keyword evidence="3" id="KW-1185">Reference proteome</keyword>
<dbReference type="SUPFAM" id="SSF159234">
    <property type="entry name" value="FomD-like"/>
    <property type="match status" value="1"/>
</dbReference>
<dbReference type="Gene3D" id="2.40.380.10">
    <property type="entry name" value="FomD-like"/>
    <property type="match status" value="1"/>
</dbReference>
<organism evidence="2 3">
    <name type="scientific">Nonomuraea spiralis</name>
    <dbReference type="NCBI Taxonomy" id="46182"/>
    <lineage>
        <taxon>Bacteria</taxon>
        <taxon>Bacillati</taxon>
        <taxon>Actinomycetota</taxon>
        <taxon>Actinomycetes</taxon>
        <taxon>Streptosporangiales</taxon>
        <taxon>Streptosporangiaceae</taxon>
        <taxon>Nonomuraea</taxon>
    </lineage>
</organism>
<gene>
    <name evidence="2" type="ORF">ACFFV7_43115</name>
</gene>
<feature type="domain" description="DUF402" evidence="1">
    <location>
        <begin position="10"/>
        <end position="104"/>
    </location>
</feature>
<name>A0ABV5IWD1_9ACTN</name>
<comment type="caution">
    <text evidence="2">The sequence shown here is derived from an EMBL/GenBank/DDBJ whole genome shotgun (WGS) entry which is preliminary data.</text>
</comment>
<protein>
    <submittedName>
        <fullName evidence="2">DUF402 domain-containing protein</fullName>
    </submittedName>
</protein>
<reference evidence="2 3" key="1">
    <citation type="submission" date="2024-09" db="EMBL/GenBank/DDBJ databases">
        <authorList>
            <person name="Sun Q."/>
            <person name="Mori K."/>
        </authorList>
    </citation>
    <scope>NUCLEOTIDE SEQUENCE [LARGE SCALE GENOMIC DNA]</scope>
    <source>
        <strain evidence="2 3">CCM 3426</strain>
    </source>
</reference>
<dbReference type="RefSeq" id="WP_189648564.1">
    <property type="nucleotide sequence ID" value="NZ_BMRC01000007.1"/>
</dbReference>
<dbReference type="EMBL" id="JBHMEI010000067">
    <property type="protein sequence ID" value="MFB9208034.1"/>
    <property type="molecule type" value="Genomic_DNA"/>
</dbReference>
<accession>A0ABV5IWD1</accession>